<feature type="repeat" description="TPR" evidence="14">
    <location>
        <begin position="482"/>
        <end position="515"/>
    </location>
</feature>
<keyword evidence="3" id="KW-1003">Cell membrane</keyword>
<keyword evidence="9 14" id="KW-0802">TPR repeat</keyword>
<dbReference type="SMART" id="SM00028">
    <property type="entry name" value="TPR"/>
    <property type="match status" value="3"/>
</dbReference>
<keyword evidence="13 15" id="KW-0472">Membrane</keyword>
<evidence type="ECO:0000256" key="12">
    <source>
        <dbReference type="ARBA" id="ARBA00023049"/>
    </source>
</evidence>
<feature type="transmembrane region" description="Helical" evidence="15">
    <location>
        <begin position="436"/>
        <end position="453"/>
    </location>
</feature>
<reference evidence="17 18" key="1">
    <citation type="submission" date="2016-10" db="EMBL/GenBank/DDBJ databases">
        <authorList>
            <person name="de Groot N.N."/>
        </authorList>
    </citation>
    <scope>NUCLEOTIDE SEQUENCE [LARGE SCALE GENOMIC DNA]</scope>
    <source>
        <strain evidence="17 18">DSM 9990</strain>
    </source>
</reference>
<evidence type="ECO:0000256" key="1">
    <source>
        <dbReference type="ARBA" id="ARBA00001947"/>
    </source>
</evidence>
<evidence type="ECO:0000259" key="16">
    <source>
        <dbReference type="Pfam" id="PF01435"/>
    </source>
</evidence>
<evidence type="ECO:0000256" key="14">
    <source>
        <dbReference type="PROSITE-ProRule" id="PRU00339"/>
    </source>
</evidence>
<protein>
    <submittedName>
        <fullName evidence="17">Zn-dependent protease with chaperone function</fullName>
    </submittedName>
</protein>
<dbReference type="InterPro" id="IPR050083">
    <property type="entry name" value="HtpX_protease"/>
</dbReference>
<dbReference type="PANTHER" id="PTHR43221">
    <property type="entry name" value="PROTEASE HTPX"/>
    <property type="match status" value="1"/>
</dbReference>
<dbReference type="Pfam" id="PF01435">
    <property type="entry name" value="Peptidase_M48"/>
    <property type="match status" value="1"/>
</dbReference>
<dbReference type="AlphaFoldDB" id="A0A1I4V8J1"/>
<dbReference type="OrthoDB" id="255388at2"/>
<dbReference type="InterPro" id="IPR011990">
    <property type="entry name" value="TPR-like_helical_dom_sf"/>
</dbReference>
<keyword evidence="8" id="KW-0378">Hydrolase</keyword>
<dbReference type="GO" id="GO:0006508">
    <property type="term" value="P:proteolysis"/>
    <property type="evidence" value="ECO:0007669"/>
    <property type="project" value="UniProtKB-KW"/>
</dbReference>
<gene>
    <name evidence="17" type="ORF">SAMN05660836_02167</name>
</gene>
<dbReference type="RefSeq" id="WP_093395750.1">
    <property type="nucleotide sequence ID" value="NZ_FOUU01000008.1"/>
</dbReference>
<dbReference type="Gene3D" id="1.25.40.10">
    <property type="entry name" value="Tetratricopeptide repeat domain"/>
    <property type="match status" value="1"/>
</dbReference>
<evidence type="ECO:0000256" key="5">
    <source>
        <dbReference type="ARBA" id="ARBA00022692"/>
    </source>
</evidence>
<comment type="cofactor">
    <cofactor evidence="1">
        <name>Zn(2+)</name>
        <dbReference type="ChEBI" id="CHEBI:29105"/>
    </cofactor>
</comment>
<evidence type="ECO:0000313" key="18">
    <source>
        <dbReference type="Proteomes" id="UP000199611"/>
    </source>
</evidence>
<dbReference type="PROSITE" id="PS50005">
    <property type="entry name" value="TPR"/>
    <property type="match status" value="2"/>
</dbReference>
<keyword evidence="5 15" id="KW-0812">Transmembrane</keyword>
<dbReference type="GO" id="GO:0005886">
    <property type="term" value="C:plasma membrane"/>
    <property type="evidence" value="ECO:0007669"/>
    <property type="project" value="UniProtKB-SubCell"/>
</dbReference>
<feature type="transmembrane region" description="Helical" evidence="15">
    <location>
        <begin position="150"/>
        <end position="166"/>
    </location>
</feature>
<dbReference type="Pfam" id="PF13181">
    <property type="entry name" value="TPR_8"/>
    <property type="match status" value="1"/>
</dbReference>
<feature type="transmembrane region" description="Helical" evidence="15">
    <location>
        <begin position="337"/>
        <end position="358"/>
    </location>
</feature>
<evidence type="ECO:0000256" key="13">
    <source>
        <dbReference type="ARBA" id="ARBA00023136"/>
    </source>
</evidence>
<evidence type="ECO:0000256" key="4">
    <source>
        <dbReference type="ARBA" id="ARBA00022670"/>
    </source>
</evidence>
<proteinExistence type="predicted"/>
<dbReference type="PANTHER" id="PTHR43221:SF1">
    <property type="entry name" value="PROTEASE HTPX"/>
    <property type="match status" value="1"/>
</dbReference>
<keyword evidence="10" id="KW-0862">Zinc</keyword>
<keyword evidence="12" id="KW-0482">Metalloprotease</keyword>
<organism evidence="17 18">
    <name type="scientific">Thermodesulforhabdus norvegica</name>
    <dbReference type="NCBI Taxonomy" id="39841"/>
    <lineage>
        <taxon>Bacteria</taxon>
        <taxon>Pseudomonadati</taxon>
        <taxon>Thermodesulfobacteriota</taxon>
        <taxon>Syntrophobacteria</taxon>
        <taxon>Syntrophobacterales</taxon>
        <taxon>Thermodesulforhabdaceae</taxon>
        <taxon>Thermodesulforhabdus</taxon>
    </lineage>
</organism>
<feature type="transmembrane region" description="Helical" evidence="15">
    <location>
        <begin position="31"/>
        <end position="50"/>
    </location>
</feature>
<dbReference type="GO" id="GO:0004222">
    <property type="term" value="F:metalloendopeptidase activity"/>
    <property type="evidence" value="ECO:0007669"/>
    <property type="project" value="InterPro"/>
</dbReference>
<dbReference type="InterPro" id="IPR013105">
    <property type="entry name" value="TPR_2"/>
</dbReference>
<evidence type="ECO:0000256" key="15">
    <source>
        <dbReference type="SAM" id="Phobius"/>
    </source>
</evidence>
<evidence type="ECO:0000256" key="11">
    <source>
        <dbReference type="ARBA" id="ARBA00022989"/>
    </source>
</evidence>
<feature type="transmembrane region" description="Helical" evidence="15">
    <location>
        <begin position="186"/>
        <end position="208"/>
    </location>
</feature>
<dbReference type="PROSITE" id="PS50293">
    <property type="entry name" value="TPR_REGION"/>
    <property type="match status" value="1"/>
</dbReference>
<comment type="subcellular location">
    <subcellularLocation>
        <location evidence="2">Cell membrane</location>
        <topology evidence="2">Multi-pass membrane protein</topology>
    </subcellularLocation>
</comment>
<keyword evidence="4 17" id="KW-0645">Protease</keyword>
<evidence type="ECO:0000256" key="2">
    <source>
        <dbReference type="ARBA" id="ARBA00004651"/>
    </source>
</evidence>
<keyword evidence="6" id="KW-0479">Metal-binding</keyword>
<sequence length="607" mass="70165">MYTQIIYFLIVIFIFTTTPTDLPTFFGKYRLFAALLLQYLIFHIICRFGYKRALRKLGTNKLPPAVIIHLTEGFLNIVALVFLVVLTYGLHIQCLFPENTPFYSSVTLRALTGLALYFVYLIIIWLDGHALRVKCGNADLASWGYVREQIILYAGLLTPWLILSLASELLEETLFSGFSDYSWYEIIPIALTLSVFALFGPPLVVRVWRCKAIPFDEKRLILERFCRDKGFVVKDFLFWPLMGGRALTAAVVGFLPRWRYILITPALYRLLGNEELKAVIAHEMGHIKLRHMPFFLLFFLSFGVIMYGLGDLVFTFLSRSVFFVKLAFSQRPIKQLLFVLLCSMPALMILIAYFRYIFGYFLRNSERQADAYALVATGDPWPLIRSFQKIAVASGNTEDLPSWHHYSIRERIEFLTAAASNPEVIEGHDRRMNRSIKTFFVILGLFMLTTWVLQHTDWYRSRDIDMIITVLEGEVESPVERADIYAAYGAYLLEKKRYSEAERTLKRGVEIYPNHPDLCNNLAWLYATAPPPYRDTGKAVEYAIRAIELDSSKPHIWDTLAEAYFASGDYRKALEAIEQAIKLDPSSRYYQSQRLKILNRLKHQESQ</sequence>
<feature type="transmembrane region" description="Helical" evidence="15">
    <location>
        <begin position="106"/>
        <end position="126"/>
    </location>
</feature>
<evidence type="ECO:0000256" key="8">
    <source>
        <dbReference type="ARBA" id="ARBA00022801"/>
    </source>
</evidence>
<evidence type="ECO:0000256" key="10">
    <source>
        <dbReference type="ARBA" id="ARBA00022833"/>
    </source>
</evidence>
<dbReference type="EMBL" id="FOUU01000008">
    <property type="protein sequence ID" value="SFM97475.1"/>
    <property type="molecule type" value="Genomic_DNA"/>
</dbReference>
<evidence type="ECO:0000313" key="17">
    <source>
        <dbReference type="EMBL" id="SFM97475.1"/>
    </source>
</evidence>
<accession>A0A1I4V8J1</accession>
<dbReference type="InterPro" id="IPR001915">
    <property type="entry name" value="Peptidase_M48"/>
</dbReference>
<dbReference type="InterPro" id="IPR019734">
    <property type="entry name" value="TPR_rpt"/>
</dbReference>
<evidence type="ECO:0000256" key="7">
    <source>
        <dbReference type="ARBA" id="ARBA00022737"/>
    </source>
</evidence>
<dbReference type="STRING" id="39841.SAMN05660836_02167"/>
<keyword evidence="7" id="KW-0677">Repeat</keyword>
<feature type="repeat" description="TPR" evidence="14">
    <location>
        <begin position="554"/>
        <end position="587"/>
    </location>
</feature>
<keyword evidence="11 15" id="KW-1133">Transmembrane helix</keyword>
<dbReference type="CDD" id="cd07345">
    <property type="entry name" value="M48A_Ste24p-like"/>
    <property type="match status" value="1"/>
</dbReference>
<feature type="transmembrane region" description="Helical" evidence="15">
    <location>
        <begin position="294"/>
        <end position="317"/>
    </location>
</feature>
<feature type="transmembrane region" description="Helical" evidence="15">
    <location>
        <begin position="5"/>
        <end position="25"/>
    </location>
</feature>
<name>A0A1I4V8J1_9BACT</name>
<feature type="transmembrane region" description="Helical" evidence="15">
    <location>
        <begin position="62"/>
        <end position="86"/>
    </location>
</feature>
<dbReference type="GO" id="GO:0046872">
    <property type="term" value="F:metal ion binding"/>
    <property type="evidence" value="ECO:0007669"/>
    <property type="project" value="UniProtKB-KW"/>
</dbReference>
<evidence type="ECO:0000256" key="9">
    <source>
        <dbReference type="ARBA" id="ARBA00022803"/>
    </source>
</evidence>
<feature type="domain" description="Peptidase M48" evidence="16">
    <location>
        <begin position="249"/>
        <end position="416"/>
    </location>
</feature>
<dbReference type="SUPFAM" id="SSF48452">
    <property type="entry name" value="TPR-like"/>
    <property type="match status" value="1"/>
</dbReference>
<dbReference type="Pfam" id="PF07719">
    <property type="entry name" value="TPR_2"/>
    <property type="match status" value="1"/>
</dbReference>
<keyword evidence="18" id="KW-1185">Reference proteome</keyword>
<dbReference type="Gene3D" id="3.30.2010.10">
    <property type="entry name" value="Metalloproteases ('zincins'), catalytic domain"/>
    <property type="match status" value="1"/>
</dbReference>
<evidence type="ECO:0000256" key="3">
    <source>
        <dbReference type="ARBA" id="ARBA00022475"/>
    </source>
</evidence>
<dbReference type="Proteomes" id="UP000199611">
    <property type="component" value="Unassembled WGS sequence"/>
</dbReference>
<evidence type="ECO:0000256" key="6">
    <source>
        <dbReference type="ARBA" id="ARBA00022723"/>
    </source>
</evidence>